<feature type="transmembrane region" description="Helical" evidence="1">
    <location>
        <begin position="79"/>
        <end position="99"/>
    </location>
</feature>
<comment type="caution">
    <text evidence="2">The sequence shown here is derived from an EMBL/GenBank/DDBJ whole genome shotgun (WGS) entry which is preliminary data.</text>
</comment>
<proteinExistence type="predicted"/>
<keyword evidence="1" id="KW-0812">Transmembrane</keyword>
<dbReference type="Proteomes" id="UP001171902">
    <property type="component" value="Unassembled WGS sequence"/>
</dbReference>
<evidence type="ECO:0000313" key="2">
    <source>
        <dbReference type="EMBL" id="MDN3241753.1"/>
    </source>
</evidence>
<gene>
    <name evidence="2" type="ORF">QWI33_18655</name>
</gene>
<organism evidence="2 3">
    <name type="scientific">Glycomyces tritici</name>
    <dbReference type="NCBI Taxonomy" id="2665176"/>
    <lineage>
        <taxon>Bacteria</taxon>
        <taxon>Bacillati</taxon>
        <taxon>Actinomycetota</taxon>
        <taxon>Actinomycetes</taxon>
        <taxon>Glycomycetales</taxon>
        <taxon>Glycomycetaceae</taxon>
        <taxon>Glycomyces</taxon>
    </lineage>
</organism>
<keyword evidence="1" id="KW-1133">Transmembrane helix</keyword>
<dbReference type="RefSeq" id="WP_289958658.1">
    <property type="nucleotide sequence ID" value="NZ_JAUEMJ010000005.1"/>
</dbReference>
<keyword evidence="1" id="KW-0472">Membrane</keyword>
<evidence type="ECO:0000313" key="3">
    <source>
        <dbReference type="Proteomes" id="UP001171902"/>
    </source>
</evidence>
<protein>
    <submittedName>
        <fullName evidence="2">Uncharacterized protein</fullName>
    </submittedName>
</protein>
<feature type="transmembrane region" description="Helical" evidence="1">
    <location>
        <begin position="111"/>
        <end position="134"/>
    </location>
</feature>
<accession>A0ABT7YSY1</accession>
<reference evidence="2" key="1">
    <citation type="submission" date="2023-06" db="EMBL/GenBank/DDBJ databases">
        <title>Gycomyces niveus sp.nov., a novel actinomycete isolated from soil in Shouguang.</title>
        <authorList>
            <person name="Yang X."/>
            <person name="Zhao J."/>
        </authorList>
    </citation>
    <scope>NUCLEOTIDE SEQUENCE</scope>
    <source>
        <strain evidence="2">NEAU C2</strain>
    </source>
</reference>
<sequence>MEPLREQSTVRIGHLTGTSPAFGFVWIGEERRYDLTGFQIRRPATGDKVVELHCDNCDAELLLRVRSTMLSRAIRRRHMVTALVSLAIAVVLIGGSIGLDEAGIVIPLSSALGAVLLVVALLSLVVFGIACYAWTHEEGLRLYSPTGQGDRTHRLLFGAEPHDAQAP</sequence>
<dbReference type="EMBL" id="JAUEMJ010000005">
    <property type="protein sequence ID" value="MDN3241753.1"/>
    <property type="molecule type" value="Genomic_DNA"/>
</dbReference>
<name>A0ABT7YSY1_9ACTN</name>
<evidence type="ECO:0000256" key="1">
    <source>
        <dbReference type="SAM" id="Phobius"/>
    </source>
</evidence>
<keyword evidence="3" id="KW-1185">Reference proteome</keyword>